<evidence type="ECO:0000313" key="10">
    <source>
        <dbReference type="Proteomes" id="UP000246132"/>
    </source>
</evidence>
<comment type="subcellular location">
    <subcellularLocation>
        <location evidence="1">Membrane</location>
        <topology evidence="1">Multi-pass membrane protein</topology>
    </subcellularLocation>
</comment>
<keyword evidence="10" id="KW-1185">Reference proteome</keyword>
<evidence type="ECO:0000256" key="5">
    <source>
        <dbReference type="ARBA" id="ARBA00022989"/>
    </source>
</evidence>
<dbReference type="EMBL" id="QFWV02000004">
    <property type="protein sequence ID" value="RKF07951.1"/>
    <property type="molecule type" value="Genomic_DNA"/>
</dbReference>
<evidence type="ECO:0000256" key="7">
    <source>
        <dbReference type="SAM" id="Phobius"/>
    </source>
</evidence>
<feature type="transmembrane region" description="Helical" evidence="7">
    <location>
        <begin position="81"/>
        <end position="100"/>
    </location>
</feature>
<protein>
    <submittedName>
        <fullName evidence="9">Rhomboid family intramembrane serine protease</fullName>
    </submittedName>
</protein>
<dbReference type="AlphaFoldDB" id="A0A3A8AQS0"/>
<feature type="transmembrane region" description="Helical" evidence="7">
    <location>
        <begin position="112"/>
        <end position="130"/>
    </location>
</feature>
<dbReference type="InterPro" id="IPR022764">
    <property type="entry name" value="Peptidase_S54_rhomboid_dom"/>
</dbReference>
<keyword evidence="5 7" id="KW-1133">Transmembrane helix</keyword>
<dbReference type="Gene3D" id="1.20.1540.10">
    <property type="entry name" value="Rhomboid-like"/>
    <property type="match status" value="1"/>
</dbReference>
<feature type="transmembrane region" description="Helical" evidence="7">
    <location>
        <begin position="136"/>
        <end position="155"/>
    </location>
</feature>
<gene>
    <name evidence="9" type="ORF">DEM25_007590</name>
</gene>
<dbReference type="PANTHER" id="PTHR43731:SF14">
    <property type="entry name" value="PRESENILIN-ASSOCIATED RHOMBOID-LIKE PROTEIN, MITOCHONDRIAL"/>
    <property type="match status" value="1"/>
</dbReference>
<keyword evidence="6 7" id="KW-0472">Membrane</keyword>
<dbReference type="PANTHER" id="PTHR43731">
    <property type="entry name" value="RHOMBOID PROTEASE"/>
    <property type="match status" value="1"/>
</dbReference>
<evidence type="ECO:0000256" key="6">
    <source>
        <dbReference type="ARBA" id="ARBA00023136"/>
    </source>
</evidence>
<feature type="transmembrane region" description="Helical" evidence="7">
    <location>
        <begin position="200"/>
        <end position="217"/>
    </location>
</feature>
<keyword evidence="9" id="KW-0645">Protease</keyword>
<comment type="caution">
    <text evidence="9">The sequence shown here is derived from an EMBL/GenBank/DDBJ whole genome shotgun (WGS) entry which is preliminary data.</text>
</comment>
<feature type="transmembrane region" description="Helical" evidence="7">
    <location>
        <begin position="18"/>
        <end position="38"/>
    </location>
</feature>
<organism evidence="9 10">
    <name type="scientific">Oceaniradius stylonematis</name>
    <dbReference type="NCBI Taxonomy" id="2184161"/>
    <lineage>
        <taxon>Bacteria</taxon>
        <taxon>Pseudomonadati</taxon>
        <taxon>Pseudomonadota</taxon>
        <taxon>Alphaproteobacteria</taxon>
        <taxon>Hyphomicrobiales</taxon>
        <taxon>Ahrensiaceae</taxon>
        <taxon>Oceaniradius</taxon>
    </lineage>
</organism>
<comment type="similarity">
    <text evidence="2">Belongs to the peptidase S54 family.</text>
</comment>
<dbReference type="SUPFAM" id="SSF144091">
    <property type="entry name" value="Rhomboid-like"/>
    <property type="match status" value="1"/>
</dbReference>
<dbReference type="RefSeq" id="WP_109765781.1">
    <property type="nucleotide sequence ID" value="NZ_QFWV02000004.1"/>
</dbReference>
<evidence type="ECO:0000256" key="2">
    <source>
        <dbReference type="ARBA" id="ARBA00009045"/>
    </source>
</evidence>
<sequence>MFVPLHDANRLKHIRLQYVTLAIIAANVLIFLGVNLAATEAGLFATVTSLGYTPAVVNDFAELPPELVWIPEEMSLVSYSFLHGDFWHLGGNMLFLWVFGDNVEDAMGHVRFLIFYILCAVAGALAHGLMDPSSSAPLIGASGAVAGIVGAYLLLHPRVRVWVLVLGRIPLPLPAWIPLGLWIGFQFAMIALMADDQVSWAAHIGGIVAGMALVLVLRRRGVPLFDREIRTPQAVEVDVSRPPAPTHGPWGRGGS</sequence>
<proteinExistence type="inferred from homology"/>
<keyword evidence="3 7" id="KW-0812">Transmembrane</keyword>
<evidence type="ECO:0000313" key="9">
    <source>
        <dbReference type="EMBL" id="RKF07951.1"/>
    </source>
</evidence>
<evidence type="ECO:0000256" key="4">
    <source>
        <dbReference type="ARBA" id="ARBA00022801"/>
    </source>
</evidence>
<reference evidence="9 10" key="1">
    <citation type="journal article" date="2018" name="Int. J. Syst. Bacteriol.">
        <title>Oceaniradius stylonemae gen. nov., sp. nov., isolated from a red alga, Stylonema cornu-cervi.</title>
        <authorList>
            <person name="Jeong S."/>
        </authorList>
    </citation>
    <scope>NUCLEOTIDE SEQUENCE [LARGE SCALE GENOMIC DNA]</scope>
    <source>
        <strain evidence="9 10">StC1</strain>
    </source>
</reference>
<dbReference type="InterPro" id="IPR035952">
    <property type="entry name" value="Rhomboid-like_sf"/>
</dbReference>
<name>A0A3A8AQS0_9HYPH</name>
<dbReference type="Pfam" id="PF01694">
    <property type="entry name" value="Rhomboid"/>
    <property type="match status" value="1"/>
</dbReference>
<evidence type="ECO:0000259" key="8">
    <source>
        <dbReference type="Pfam" id="PF01694"/>
    </source>
</evidence>
<dbReference type="InterPro" id="IPR050925">
    <property type="entry name" value="Rhomboid_protease_S54"/>
</dbReference>
<dbReference type="GO" id="GO:0016020">
    <property type="term" value="C:membrane"/>
    <property type="evidence" value="ECO:0007669"/>
    <property type="project" value="UniProtKB-SubCell"/>
</dbReference>
<dbReference type="OrthoDB" id="9813074at2"/>
<accession>A0A3A8AQS0</accession>
<feature type="domain" description="Peptidase S54 rhomboid" evidence="8">
    <location>
        <begin position="75"/>
        <end position="219"/>
    </location>
</feature>
<dbReference type="Proteomes" id="UP000246132">
    <property type="component" value="Unassembled WGS sequence"/>
</dbReference>
<keyword evidence="4" id="KW-0378">Hydrolase</keyword>
<dbReference type="GO" id="GO:0004252">
    <property type="term" value="F:serine-type endopeptidase activity"/>
    <property type="evidence" value="ECO:0007669"/>
    <property type="project" value="InterPro"/>
</dbReference>
<evidence type="ECO:0000256" key="3">
    <source>
        <dbReference type="ARBA" id="ARBA00022692"/>
    </source>
</evidence>
<dbReference type="GO" id="GO:0006508">
    <property type="term" value="P:proteolysis"/>
    <property type="evidence" value="ECO:0007669"/>
    <property type="project" value="UniProtKB-KW"/>
</dbReference>
<evidence type="ECO:0000256" key="1">
    <source>
        <dbReference type="ARBA" id="ARBA00004141"/>
    </source>
</evidence>